<evidence type="ECO:0000256" key="4">
    <source>
        <dbReference type="ARBA" id="ARBA00022692"/>
    </source>
</evidence>
<keyword evidence="10" id="KW-1185">Reference proteome</keyword>
<name>A0A169RR96_9CORY</name>
<evidence type="ECO:0000256" key="3">
    <source>
        <dbReference type="ARBA" id="ARBA00022475"/>
    </source>
</evidence>
<evidence type="ECO:0000259" key="8">
    <source>
        <dbReference type="Pfam" id="PF02687"/>
    </source>
</evidence>
<reference evidence="9 10" key="1">
    <citation type="submission" date="2016-02" db="EMBL/GenBank/DDBJ databases">
        <title>Corynebacterium glutamicum N24 whole genome sequencing project.</title>
        <authorList>
            <person name="Matsutani M."/>
            <person name="Nangtapong N."/>
            <person name="Yakushi T."/>
            <person name="Matsushita K."/>
        </authorList>
    </citation>
    <scope>NUCLEOTIDE SEQUENCE [LARGE SCALE GENOMIC DNA]</scope>
    <source>
        <strain evidence="9 10">N24</strain>
    </source>
</reference>
<evidence type="ECO:0000256" key="5">
    <source>
        <dbReference type="ARBA" id="ARBA00022989"/>
    </source>
</evidence>
<proteinExistence type="inferred from homology"/>
<organism evidence="9 10">
    <name type="scientific">Corynebacterium suranareeae</name>
    <dbReference type="NCBI Taxonomy" id="2506452"/>
    <lineage>
        <taxon>Bacteria</taxon>
        <taxon>Bacillati</taxon>
        <taxon>Actinomycetota</taxon>
        <taxon>Actinomycetes</taxon>
        <taxon>Mycobacteriales</taxon>
        <taxon>Corynebacteriaceae</taxon>
        <taxon>Corynebacterium</taxon>
    </lineage>
</organism>
<evidence type="ECO:0000256" key="1">
    <source>
        <dbReference type="ARBA" id="ARBA00004651"/>
    </source>
</evidence>
<dbReference type="Pfam" id="PF02687">
    <property type="entry name" value="FtsX"/>
    <property type="match status" value="2"/>
</dbReference>
<comment type="similarity">
    <text evidence="2">Belongs to the ABC-4 integral membrane protein family. LolC/E subfamily.</text>
</comment>
<keyword evidence="4 7" id="KW-0812">Transmembrane</keyword>
<keyword evidence="3" id="KW-1003">Cell membrane</keyword>
<dbReference type="Proteomes" id="UP000218244">
    <property type="component" value="Chromosome"/>
</dbReference>
<sequence length="808" mass="83586">MFRLAFAQLRRRGGRYFSLFFAIFASVALTVSATALTNSLVSSVNDLFAKPYENADLVVTVSAKNEDVFADFEQQLAATPGVEALAFDQNFAASVKQSDGIYASTSVQSISEGPLQWRPIIEGRLPQGPGEIAVTTAPDAPEVGEHVAVRLSQNTEDTDVVVVGVVEPAAQETLGGAPVIVASPDALAQWNSASVRGEFRVATTNPTALETASFTDATVVVDSAEGHVDKLADSYLGQRDRYFLLLAAFVVVAAAVAFLVVFSAYSVLTGERVREFGLIRSVGASTPQILGSVIFEAGLLGVVAAGFGAPAGLLAARMLADNASRFGIRVPIEVIDLPSTTMWLIAGVGVLMSVAAALPAVLSVCRKSAVASLSTPAISRTSPWISALWLLLGGIIGAAGVWAYGATADYRGMRAVALSISASGALVCALLIATAVIVPWLLQVFSRILGGTIPTIQLGLAFAAKQKSRSAALIAVILAGSALSSAVLHGQAHIGSHLVSVAKGMGGTDMMVTALDGEIPDGMLEEISSIDGVHTALAPATTAIELDDSGSLSVLMVSEEDGASVMRAGDTGAPTGGLVLGRNAPEKDAYPTGEVSDITVANTPTQAQIFHSDNYFSMIDPALAAELGPSTTRNLLILLDGPANQAPDNATAQAVRKTISLFDGRYSITEGFSARQNTFELVSRITTMSTLLAIVALAIAAVGLINTVALTIAERARDRYLLRTIGLTSPGQILVMAIEMIALSLPAAIVGAVSGGFLGRFVASSATSSTSTSSPLQEEILGGTILAVVVGSVLCALIVMAKTWRRVV</sequence>
<dbReference type="InterPro" id="IPR003838">
    <property type="entry name" value="ABC3_permease_C"/>
</dbReference>
<evidence type="ECO:0000313" key="9">
    <source>
        <dbReference type="EMBL" id="BAU95032.1"/>
    </source>
</evidence>
<gene>
    <name evidence="9" type="ORF">N24_0770</name>
</gene>
<feature type="transmembrane region" description="Helical" evidence="7">
    <location>
        <begin position="384"/>
        <end position="404"/>
    </location>
</feature>
<feature type="domain" description="ABC3 transporter permease C-terminal" evidence="8">
    <location>
        <begin position="691"/>
        <end position="806"/>
    </location>
</feature>
<protein>
    <submittedName>
        <fullName evidence="9">ABC transporter permease</fullName>
    </submittedName>
</protein>
<feature type="transmembrane region" description="Helical" evidence="7">
    <location>
        <begin position="242"/>
        <end position="265"/>
    </location>
</feature>
<comment type="subcellular location">
    <subcellularLocation>
        <location evidence="1">Cell membrane</location>
        <topology evidence="1">Multi-pass membrane protein</topology>
    </subcellularLocation>
</comment>
<accession>A0A169RR96</accession>
<feature type="transmembrane region" description="Helical" evidence="7">
    <location>
        <begin position="733"/>
        <end position="760"/>
    </location>
</feature>
<dbReference type="GO" id="GO:0044874">
    <property type="term" value="P:lipoprotein localization to outer membrane"/>
    <property type="evidence" value="ECO:0007669"/>
    <property type="project" value="TreeGrafter"/>
</dbReference>
<evidence type="ECO:0000256" key="2">
    <source>
        <dbReference type="ARBA" id="ARBA00005236"/>
    </source>
</evidence>
<dbReference type="GO" id="GO:0098797">
    <property type="term" value="C:plasma membrane protein complex"/>
    <property type="evidence" value="ECO:0007669"/>
    <property type="project" value="TreeGrafter"/>
</dbReference>
<keyword evidence="6 7" id="KW-0472">Membrane</keyword>
<feature type="transmembrane region" description="Helical" evidence="7">
    <location>
        <begin position="341"/>
        <end position="364"/>
    </location>
</feature>
<evidence type="ECO:0000313" key="10">
    <source>
        <dbReference type="Proteomes" id="UP000218244"/>
    </source>
</evidence>
<evidence type="ECO:0000256" key="7">
    <source>
        <dbReference type="SAM" id="Phobius"/>
    </source>
</evidence>
<feature type="transmembrane region" description="Helical" evidence="7">
    <location>
        <begin position="780"/>
        <end position="801"/>
    </location>
</feature>
<dbReference type="EMBL" id="AP017369">
    <property type="protein sequence ID" value="BAU95032.1"/>
    <property type="molecule type" value="Genomic_DNA"/>
</dbReference>
<feature type="transmembrane region" description="Helical" evidence="7">
    <location>
        <begin position="416"/>
        <end position="438"/>
    </location>
</feature>
<dbReference type="InterPro" id="IPR051447">
    <property type="entry name" value="Lipoprotein-release_system"/>
</dbReference>
<dbReference type="PANTHER" id="PTHR30489">
    <property type="entry name" value="LIPOPROTEIN-RELEASING SYSTEM TRANSMEMBRANE PROTEIN LOLE"/>
    <property type="match status" value="1"/>
</dbReference>
<dbReference type="KEGG" id="csur:N24_0770"/>
<feature type="transmembrane region" description="Helical" evidence="7">
    <location>
        <begin position="691"/>
        <end position="712"/>
    </location>
</feature>
<feature type="transmembrane region" description="Helical" evidence="7">
    <location>
        <begin position="471"/>
        <end position="490"/>
    </location>
</feature>
<dbReference type="PANTHER" id="PTHR30489:SF0">
    <property type="entry name" value="LIPOPROTEIN-RELEASING SYSTEM TRANSMEMBRANE PROTEIN LOLE"/>
    <property type="match status" value="1"/>
</dbReference>
<keyword evidence="5 7" id="KW-1133">Transmembrane helix</keyword>
<dbReference type="AlphaFoldDB" id="A0A169RR96"/>
<feature type="domain" description="ABC3 transporter permease C-terminal" evidence="8">
    <location>
        <begin position="248"/>
        <end position="368"/>
    </location>
</feature>
<evidence type="ECO:0000256" key="6">
    <source>
        <dbReference type="ARBA" id="ARBA00023136"/>
    </source>
</evidence>